<gene>
    <name evidence="2" type="ORF">GCM10010170_008020</name>
</gene>
<evidence type="ECO:0000256" key="1">
    <source>
        <dbReference type="SAM" id="MobiDB-lite"/>
    </source>
</evidence>
<accession>A0ABN3FHR1</accession>
<keyword evidence="3" id="KW-1185">Reference proteome</keyword>
<reference evidence="2 3" key="1">
    <citation type="journal article" date="2019" name="Int. J. Syst. Evol. Microbiol.">
        <title>The Global Catalogue of Microorganisms (GCM) 10K type strain sequencing project: providing services to taxonomists for standard genome sequencing and annotation.</title>
        <authorList>
            <consortium name="The Broad Institute Genomics Platform"/>
            <consortium name="The Broad Institute Genome Sequencing Center for Infectious Disease"/>
            <person name="Wu L."/>
            <person name="Ma J."/>
        </authorList>
    </citation>
    <scope>NUCLEOTIDE SEQUENCE [LARGE SCALE GENOMIC DNA]</scope>
    <source>
        <strain evidence="2 3">JCM 3272</strain>
    </source>
</reference>
<sequence length="65" mass="6762">MTQSDPAGPDRGAVGVAEPFPGFDIDDLGDFASEHCTVTLAEQLEGGPEHAREPESPHGLAGMDE</sequence>
<protein>
    <submittedName>
        <fullName evidence="2">Uncharacterized protein</fullName>
    </submittedName>
</protein>
<feature type="compositionally biased region" description="Basic and acidic residues" evidence="1">
    <location>
        <begin position="47"/>
        <end position="56"/>
    </location>
</feature>
<name>A0ABN3FHR1_9ACTN</name>
<feature type="region of interest" description="Disordered" evidence="1">
    <location>
        <begin position="1"/>
        <end position="21"/>
    </location>
</feature>
<evidence type="ECO:0000313" key="3">
    <source>
        <dbReference type="Proteomes" id="UP001501444"/>
    </source>
</evidence>
<dbReference type="RefSeq" id="WP_344610817.1">
    <property type="nucleotide sequence ID" value="NZ_BAAARV010000005.1"/>
</dbReference>
<comment type="caution">
    <text evidence="2">The sequence shown here is derived from an EMBL/GenBank/DDBJ whole genome shotgun (WGS) entry which is preliminary data.</text>
</comment>
<evidence type="ECO:0000313" key="2">
    <source>
        <dbReference type="EMBL" id="GAA2330214.1"/>
    </source>
</evidence>
<dbReference type="Proteomes" id="UP001501444">
    <property type="component" value="Unassembled WGS sequence"/>
</dbReference>
<organism evidence="2 3">
    <name type="scientific">Dactylosporangium salmoneum</name>
    <dbReference type="NCBI Taxonomy" id="53361"/>
    <lineage>
        <taxon>Bacteria</taxon>
        <taxon>Bacillati</taxon>
        <taxon>Actinomycetota</taxon>
        <taxon>Actinomycetes</taxon>
        <taxon>Micromonosporales</taxon>
        <taxon>Micromonosporaceae</taxon>
        <taxon>Dactylosporangium</taxon>
    </lineage>
</organism>
<dbReference type="EMBL" id="BAAARV010000005">
    <property type="protein sequence ID" value="GAA2330214.1"/>
    <property type="molecule type" value="Genomic_DNA"/>
</dbReference>
<feature type="region of interest" description="Disordered" evidence="1">
    <location>
        <begin position="43"/>
        <end position="65"/>
    </location>
</feature>
<proteinExistence type="predicted"/>